<dbReference type="SUPFAM" id="SSF53163">
    <property type="entry name" value="HybD-like"/>
    <property type="match status" value="1"/>
</dbReference>
<name>A0A646KT51_STRJU</name>
<dbReference type="GO" id="GO:0008047">
    <property type="term" value="F:enzyme activator activity"/>
    <property type="evidence" value="ECO:0007669"/>
    <property type="project" value="InterPro"/>
</dbReference>
<keyword evidence="3" id="KW-0064">Aspartyl protease</keyword>
<dbReference type="RefSeq" id="WP_323393649.1">
    <property type="nucleotide sequence ID" value="NZ_JBEPDZ010000052.1"/>
</dbReference>
<accession>A0A646KT51</accession>
<keyword evidence="7" id="KW-1185">Reference proteome</keyword>
<dbReference type="EMBL" id="VCLA01000200">
    <property type="protein sequence ID" value="MQT05278.1"/>
    <property type="molecule type" value="Genomic_DNA"/>
</dbReference>
<evidence type="ECO:0000256" key="2">
    <source>
        <dbReference type="ARBA" id="ARBA00022670"/>
    </source>
</evidence>
<organism evidence="6 7">
    <name type="scientific">Streptomyces jumonjinensis</name>
    <dbReference type="NCBI Taxonomy" id="1945"/>
    <lineage>
        <taxon>Bacteria</taxon>
        <taxon>Bacillati</taxon>
        <taxon>Actinomycetota</taxon>
        <taxon>Actinomycetes</taxon>
        <taxon>Kitasatosporales</taxon>
        <taxon>Streptomycetaceae</taxon>
        <taxon>Streptomyces</taxon>
    </lineage>
</organism>
<evidence type="ECO:0000256" key="5">
    <source>
        <dbReference type="SAM" id="MobiDB-lite"/>
    </source>
</evidence>
<keyword evidence="2 6" id="KW-0645">Protease</keyword>
<dbReference type="PANTHER" id="PTHR30302:SF1">
    <property type="entry name" value="HYDROGENASE 2 MATURATION PROTEASE"/>
    <property type="match status" value="1"/>
</dbReference>
<dbReference type="Proteomes" id="UP000419138">
    <property type="component" value="Unassembled WGS sequence"/>
</dbReference>
<dbReference type="CDD" id="cd06068">
    <property type="entry name" value="H2MP_like-1"/>
    <property type="match status" value="1"/>
</dbReference>
<dbReference type="PRINTS" id="PR00446">
    <property type="entry name" value="HYDRGNUPTAKE"/>
</dbReference>
<dbReference type="NCBIfam" id="TIGR00072">
    <property type="entry name" value="hydrog_prot"/>
    <property type="match status" value="1"/>
</dbReference>
<gene>
    <name evidence="6" type="ORF">FF041_35790</name>
</gene>
<evidence type="ECO:0000256" key="3">
    <source>
        <dbReference type="ARBA" id="ARBA00022750"/>
    </source>
</evidence>
<dbReference type="InterPro" id="IPR023430">
    <property type="entry name" value="Pept_HybD-like_dom_sf"/>
</dbReference>
<proteinExistence type="inferred from homology"/>
<sequence>MSGRRVLVAGVGNVFLGDDGFGVETVRRLGELGVPDGVEAVDFGVRGVHLAYQLLDGYRTLVLVDATARGGPPGTVYLIEAETGPVECGAGPAALDGHRMGPDAVLGLLATLSAGTGGLPPQRVLVVGCEPASLDEGIGLSAPVAAAVEEAARLVLRIVLEEGARDQGMSSGAERSERSEQSERSERKASSC</sequence>
<evidence type="ECO:0000256" key="4">
    <source>
        <dbReference type="ARBA" id="ARBA00022801"/>
    </source>
</evidence>
<evidence type="ECO:0000313" key="7">
    <source>
        <dbReference type="Proteomes" id="UP000419138"/>
    </source>
</evidence>
<comment type="similarity">
    <text evidence="1">Belongs to the peptidase A31 family.</text>
</comment>
<comment type="caution">
    <text evidence="6">The sequence shown here is derived from an EMBL/GenBank/DDBJ whole genome shotgun (WGS) entry which is preliminary data.</text>
</comment>
<dbReference type="InterPro" id="IPR000671">
    <property type="entry name" value="Peptidase_A31"/>
</dbReference>
<dbReference type="PANTHER" id="PTHR30302">
    <property type="entry name" value="HYDROGENASE 1 MATURATION PROTEASE"/>
    <property type="match status" value="1"/>
</dbReference>
<dbReference type="Pfam" id="PF01750">
    <property type="entry name" value="HycI"/>
    <property type="match status" value="1"/>
</dbReference>
<dbReference type="GO" id="GO:0016485">
    <property type="term" value="P:protein processing"/>
    <property type="evidence" value="ECO:0007669"/>
    <property type="project" value="TreeGrafter"/>
</dbReference>
<dbReference type="GO" id="GO:0004190">
    <property type="term" value="F:aspartic-type endopeptidase activity"/>
    <property type="evidence" value="ECO:0007669"/>
    <property type="project" value="UniProtKB-KW"/>
</dbReference>
<feature type="compositionally biased region" description="Basic and acidic residues" evidence="5">
    <location>
        <begin position="174"/>
        <end position="192"/>
    </location>
</feature>
<dbReference type="AlphaFoldDB" id="A0A646KT51"/>
<keyword evidence="4" id="KW-0378">Hydrolase</keyword>
<evidence type="ECO:0000313" key="6">
    <source>
        <dbReference type="EMBL" id="MQT05278.1"/>
    </source>
</evidence>
<dbReference type="Gene3D" id="3.40.50.1450">
    <property type="entry name" value="HybD-like"/>
    <property type="match status" value="1"/>
</dbReference>
<feature type="region of interest" description="Disordered" evidence="5">
    <location>
        <begin position="164"/>
        <end position="192"/>
    </location>
</feature>
<protein>
    <submittedName>
        <fullName evidence="6">Hydrogenase maturation protease</fullName>
    </submittedName>
</protein>
<reference evidence="6 7" key="1">
    <citation type="submission" date="2019-05" db="EMBL/GenBank/DDBJ databases">
        <title>Comparative genomics and metabolomics analyses of clavulanic acid producing Streptomyces species provides insight into specialized metabolism and evolution of beta-lactam biosynthetic gene clusters.</title>
        <authorList>
            <person name="Moore M.A."/>
            <person name="Cruz-Morales P."/>
            <person name="Barona Gomez F."/>
            <person name="Kapil T."/>
        </authorList>
    </citation>
    <scope>NUCLEOTIDE SEQUENCE [LARGE SCALE GENOMIC DNA]</scope>
    <source>
        <strain evidence="6 7">NRRL 5741</strain>
    </source>
</reference>
<evidence type="ECO:0000256" key="1">
    <source>
        <dbReference type="ARBA" id="ARBA00006814"/>
    </source>
</evidence>